<evidence type="ECO:0000313" key="6">
    <source>
        <dbReference type="Proteomes" id="UP001055460"/>
    </source>
</evidence>
<evidence type="ECO:0000256" key="3">
    <source>
        <dbReference type="ARBA" id="ARBA00023163"/>
    </source>
</evidence>
<geneLocation type="plasmid" evidence="5 6">
    <name>pA</name>
</geneLocation>
<dbReference type="GO" id="GO:0043565">
    <property type="term" value="F:sequence-specific DNA binding"/>
    <property type="evidence" value="ECO:0007669"/>
    <property type="project" value="InterPro"/>
</dbReference>
<feature type="domain" description="HTH araC/xylS-type" evidence="4">
    <location>
        <begin position="154"/>
        <end position="251"/>
    </location>
</feature>
<accession>A0A9Q8YDQ8</accession>
<dbReference type="Gene3D" id="1.10.10.60">
    <property type="entry name" value="Homeodomain-like"/>
    <property type="match status" value="1"/>
</dbReference>
<sequence length="258" mass="27903">MTLGRYTELPHLADANAGIEAAWASVSRNEGSYRVLPDGRCDIILRFALNALPLRELTPIVTGPATGYCDVPLEPGAAFVGVRLRPGHFQKILGLEPIRLHGDALIGAAVLGQWPDMAALCVPASDQQELAGRLVRFVRKRDAESDFEVAPLGCNIISALHASGGRLRIAELAAMHGVSERTARRVLLRATGLTPKAFAAIIQFHRALRLLRDHHLSPADAAFEAGFADQSHMTRVFRRLGGFSPARLPEVTLVTISD</sequence>
<dbReference type="InterPro" id="IPR046532">
    <property type="entry name" value="DUF6597"/>
</dbReference>
<dbReference type="AlphaFoldDB" id="A0A9Q8YDQ8"/>
<dbReference type="GO" id="GO:0003700">
    <property type="term" value="F:DNA-binding transcription factor activity"/>
    <property type="evidence" value="ECO:0007669"/>
    <property type="project" value="InterPro"/>
</dbReference>
<protein>
    <submittedName>
        <fullName evidence="5">Helix-turn-helix transcriptional regulator</fullName>
    </submittedName>
</protein>
<gene>
    <name evidence="5" type="ORF">NE863_22190</name>
</gene>
<dbReference type="Pfam" id="PF12833">
    <property type="entry name" value="HTH_18"/>
    <property type="match status" value="1"/>
</dbReference>
<evidence type="ECO:0000256" key="2">
    <source>
        <dbReference type="ARBA" id="ARBA00023125"/>
    </source>
</evidence>
<dbReference type="EMBL" id="CP098808">
    <property type="protein sequence ID" value="USJ26656.1"/>
    <property type="molecule type" value="Genomic_DNA"/>
</dbReference>
<reference evidence="5" key="1">
    <citation type="submission" date="2022-06" db="EMBL/GenBank/DDBJ databases">
        <title>Physiological and biochemical characterization and genomic elucidation of a strain of the genus Ensifer adhaerens M8 that combines arsenic oxidation and chromium reduction.</title>
        <authorList>
            <person name="Li X."/>
            <person name="Yu c."/>
        </authorList>
    </citation>
    <scope>NUCLEOTIDE SEQUENCE</scope>
    <source>
        <strain evidence="5">M8</strain>
        <plasmid evidence="5">pA</plasmid>
    </source>
</reference>
<evidence type="ECO:0000256" key="1">
    <source>
        <dbReference type="ARBA" id="ARBA00023015"/>
    </source>
</evidence>
<keyword evidence="2" id="KW-0238">DNA-binding</keyword>
<name>A0A9Q8YDQ8_ENSAD</name>
<keyword evidence="3" id="KW-0804">Transcription</keyword>
<organism evidence="5 6">
    <name type="scientific">Ensifer adhaerens</name>
    <name type="common">Sinorhizobium morelense</name>
    <dbReference type="NCBI Taxonomy" id="106592"/>
    <lineage>
        <taxon>Bacteria</taxon>
        <taxon>Pseudomonadati</taxon>
        <taxon>Pseudomonadota</taxon>
        <taxon>Alphaproteobacteria</taxon>
        <taxon>Hyphomicrobiales</taxon>
        <taxon>Rhizobiaceae</taxon>
        <taxon>Sinorhizobium/Ensifer group</taxon>
        <taxon>Ensifer</taxon>
    </lineage>
</organism>
<dbReference type="InterPro" id="IPR009057">
    <property type="entry name" value="Homeodomain-like_sf"/>
</dbReference>
<keyword evidence="5" id="KW-0614">Plasmid</keyword>
<dbReference type="Proteomes" id="UP001055460">
    <property type="component" value="Plasmid pA"/>
</dbReference>
<dbReference type="SUPFAM" id="SSF46689">
    <property type="entry name" value="Homeodomain-like"/>
    <property type="match status" value="1"/>
</dbReference>
<evidence type="ECO:0000313" key="5">
    <source>
        <dbReference type="EMBL" id="USJ26656.1"/>
    </source>
</evidence>
<dbReference type="InterPro" id="IPR050204">
    <property type="entry name" value="AraC_XylS_family_regulators"/>
</dbReference>
<dbReference type="Pfam" id="PF20240">
    <property type="entry name" value="DUF6597"/>
    <property type="match status" value="1"/>
</dbReference>
<evidence type="ECO:0000259" key="4">
    <source>
        <dbReference type="PROSITE" id="PS01124"/>
    </source>
</evidence>
<proteinExistence type="predicted"/>
<dbReference type="PANTHER" id="PTHR46796">
    <property type="entry name" value="HTH-TYPE TRANSCRIPTIONAL ACTIVATOR RHAS-RELATED"/>
    <property type="match status" value="1"/>
</dbReference>
<dbReference type="InterPro" id="IPR018060">
    <property type="entry name" value="HTH_AraC"/>
</dbReference>
<dbReference type="RefSeq" id="WP_252160855.1">
    <property type="nucleotide sequence ID" value="NZ_CP098808.1"/>
</dbReference>
<dbReference type="PROSITE" id="PS01124">
    <property type="entry name" value="HTH_ARAC_FAMILY_2"/>
    <property type="match status" value="1"/>
</dbReference>
<dbReference type="SMART" id="SM00342">
    <property type="entry name" value="HTH_ARAC"/>
    <property type="match status" value="1"/>
</dbReference>
<keyword evidence="1" id="KW-0805">Transcription regulation</keyword>